<feature type="compositionally biased region" description="Basic and acidic residues" evidence="1">
    <location>
        <begin position="55"/>
        <end position="71"/>
    </location>
</feature>
<evidence type="ECO:0000256" key="1">
    <source>
        <dbReference type="SAM" id="MobiDB-lite"/>
    </source>
</evidence>
<evidence type="ECO:0000313" key="2">
    <source>
        <dbReference type="EMBL" id="CAI6373950.1"/>
    </source>
</evidence>
<dbReference type="AlphaFoldDB" id="A0AAV0XZG4"/>
<sequence>MSLGEEFIKKVYYCELCKLYIPPHDDVEQQLNLHFRDRVHLQLYVQHCEKNKSQEKTAEVVSKECTDEMKSDSNSSNKGAGHEDKHETSDNGDDSSSLNIQHEEKMKNRFDWDLLDAVIGVDKIMPAIAGLSSTPVSTNVKIQSPSKEMESTNENVQSTVIRTEPTKDPSELQLTVGERKRLLNRQKQKRKKARRRAEKLSQAYIPQT</sequence>
<keyword evidence="3" id="KW-1185">Reference proteome</keyword>
<dbReference type="Proteomes" id="UP001160148">
    <property type="component" value="Unassembled WGS sequence"/>
</dbReference>
<feature type="compositionally biased region" description="Basic residues" evidence="1">
    <location>
        <begin position="182"/>
        <end position="197"/>
    </location>
</feature>
<proteinExistence type="predicted"/>
<accession>A0AAV0XZG4</accession>
<feature type="region of interest" description="Disordered" evidence="1">
    <location>
        <begin position="55"/>
        <end position="98"/>
    </location>
</feature>
<reference evidence="2 3" key="1">
    <citation type="submission" date="2023-01" db="EMBL/GenBank/DDBJ databases">
        <authorList>
            <person name="Whitehead M."/>
        </authorList>
    </citation>
    <scope>NUCLEOTIDE SEQUENCE [LARGE SCALE GENOMIC DNA]</scope>
</reference>
<evidence type="ECO:0000313" key="3">
    <source>
        <dbReference type="Proteomes" id="UP001160148"/>
    </source>
</evidence>
<name>A0AAV0XZG4_9HEMI</name>
<organism evidence="2 3">
    <name type="scientific">Macrosiphum euphorbiae</name>
    <name type="common">potato aphid</name>
    <dbReference type="NCBI Taxonomy" id="13131"/>
    <lineage>
        <taxon>Eukaryota</taxon>
        <taxon>Metazoa</taxon>
        <taxon>Ecdysozoa</taxon>
        <taxon>Arthropoda</taxon>
        <taxon>Hexapoda</taxon>
        <taxon>Insecta</taxon>
        <taxon>Pterygota</taxon>
        <taxon>Neoptera</taxon>
        <taxon>Paraneoptera</taxon>
        <taxon>Hemiptera</taxon>
        <taxon>Sternorrhyncha</taxon>
        <taxon>Aphidomorpha</taxon>
        <taxon>Aphidoidea</taxon>
        <taxon>Aphididae</taxon>
        <taxon>Macrosiphini</taxon>
        <taxon>Macrosiphum</taxon>
    </lineage>
</organism>
<dbReference type="EMBL" id="CARXXK010001139">
    <property type="protein sequence ID" value="CAI6373950.1"/>
    <property type="molecule type" value="Genomic_DNA"/>
</dbReference>
<protein>
    <submittedName>
        <fullName evidence="2">Uncharacterized protein</fullName>
    </submittedName>
</protein>
<gene>
    <name evidence="2" type="ORF">MEUPH1_LOCUS27630</name>
</gene>
<comment type="caution">
    <text evidence="2">The sequence shown here is derived from an EMBL/GenBank/DDBJ whole genome shotgun (WGS) entry which is preliminary data.</text>
</comment>
<feature type="region of interest" description="Disordered" evidence="1">
    <location>
        <begin position="136"/>
        <end position="208"/>
    </location>
</feature>
<feature type="compositionally biased region" description="Polar residues" evidence="1">
    <location>
        <begin position="136"/>
        <end position="161"/>
    </location>
</feature>
<feature type="compositionally biased region" description="Basic and acidic residues" evidence="1">
    <location>
        <begin position="80"/>
        <end position="89"/>
    </location>
</feature>